<sequence length="77" mass="7656">MGVLDTDRRSIALGVAIGPLSASYLAGIDLSVGQPYATPFVFGAVLALVGFVLVYTQVEEPGSTAAGSPAADPSSGD</sequence>
<feature type="transmembrane region" description="Helical" evidence="1">
    <location>
        <begin position="12"/>
        <end position="30"/>
    </location>
</feature>
<keyword evidence="1" id="KW-0812">Transmembrane</keyword>
<reference evidence="2 3" key="1">
    <citation type="journal article" date="2013" name="Genome Announc.">
        <title>Draft Genome Sequence of 'Candidatus Halobonum tyrrellensis' Strain G22, Isolated from the Hypersaline Waters of Lake Tyrrell, Australia.</title>
        <authorList>
            <person name="Ugalde J.A."/>
            <person name="Narasingarao P."/>
            <person name="Kuo S."/>
            <person name="Podell S."/>
            <person name="Allen E.E."/>
        </authorList>
    </citation>
    <scope>NUCLEOTIDE SEQUENCE [LARGE SCALE GENOMIC DNA]</scope>
    <source>
        <strain evidence="2 3">G22</strain>
    </source>
</reference>
<name>V4HAL7_9EURY</name>
<keyword evidence="1" id="KW-0472">Membrane</keyword>
<dbReference type="RefSeq" id="WP_023395830.1">
    <property type="nucleotide sequence ID" value="NZ_ASGZ01000064.1"/>
</dbReference>
<dbReference type="Proteomes" id="UP000017840">
    <property type="component" value="Unassembled WGS sequence"/>
</dbReference>
<feature type="transmembrane region" description="Helical" evidence="1">
    <location>
        <begin position="36"/>
        <end position="55"/>
    </location>
</feature>
<accession>V4HAL7</accession>
<dbReference type="SUPFAM" id="SSF103473">
    <property type="entry name" value="MFS general substrate transporter"/>
    <property type="match status" value="1"/>
</dbReference>
<dbReference type="AlphaFoldDB" id="V4HAL7"/>
<comment type="caution">
    <text evidence="2">The sequence shown here is derived from an EMBL/GenBank/DDBJ whole genome shotgun (WGS) entry which is preliminary data.</text>
</comment>
<proteinExistence type="predicted"/>
<dbReference type="STRING" id="1324957.K933_16312"/>
<keyword evidence="1" id="KW-1133">Transmembrane helix</keyword>
<keyword evidence="3" id="KW-1185">Reference proteome</keyword>
<dbReference type="InterPro" id="IPR036259">
    <property type="entry name" value="MFS_trans_sf"/>
</dbReference>
<evidence type="ECO:0000313" key="3">
    <source>
        <dbReference type="Proteomes" id="UP000017840"/>
    </source>
</evidence>
<evidence type="ECO:0000256" key="1">
    <source>
        <dbReference type="SAM" id="Phobius"/>
    </source>
</evidence>
<dbReference type="EMBL" id="ASGZ01000064">
    <property type="protein sequence ID" value="ESP87098.1"/>
    <property type="molecule type" value="Genomic_DNA"/>
</dbReference>
<organism evidence="2 3">
    <name type="scientific">Candidatus Halobonum tyrrellensis G22</name>
    <dbReference type="NCBI Taxonomy" id="1324957"/>
    <lineage>
        <taxon>Archaea</taxon>
        <taxon>Methanobacteriati</taxon>
        <taxon>Methanobacteriota</taxon>
        <taxon>Stenosarchaea group</taxon>
        <taxon>Halobacteria</taxon>
        <taxon>Halobacteriales</taxon>
        <taxon>Haloferacaceae</taxon>
        <taxon>Candidatus Halobonum</taxon>
    </lineage>
</organism>
<protein>
    <submittedName>
        <fullName evidence="2">Major facilitator superfamily protein</fullName>
    </submittedName>
</protein>
<evidence type="ECO:0000313" key="2">
    <source>
        <dbReference type="EMBL" id="ESP87098.1"/>
    </source>
</evidence>
<gene>
    <name evidence="2" type="ORF">K933_16312</name>
</gene>